<sequence>MRVLNQQTNVVGLQLVVKAGSMSENRWYLLDAVGDEALDLRIKTWREIGADRWVMEGACAMWKEKNEKKLLECLYGRLKEQKRVVGKQKFWEELKEEIREEIMWERNIEEIIHFNPSYMDHCDETHPFLDGGNNNSYTDNQTRRHRYSTGSGEGLSPFESERQFPQTHEIQDQKERLSDYRGIPHISEYYLYCETVIRYNDLKTKIDSKHRYQVPYLPNKTICITNREISVGNVLNGFSSYVIYVNASNQSLDTFITANYGKIDSQIGTVGRVSCYIITLSIRETGYHFHQNRINSYNNIQILNSQQHLILYGSKCYVNLVNGIEIFTAAISMGGSRSQTQAYNSRNSDRPATINSASSIIQLNQTLNSSSTPNASVELIDIRMSLNDNTPDVVFGFVANEIVHIMLGGAGGVIILLMLPIVQTKVYVEVFIDMFV</sequence>
<evidence type="ECO:0000256" key="1">
    <source>
        <dbReference type="SAM" id="MobiDB-lite"/>
    </source>
</evidence>
<keyword evidence="2" id="KW-0812">Transmembrane</keyword>
<feature type="transmembrane region" description="Helical" evidence="2">
    <location>
        <begin position="402"/>
        <end position="422"/>
    </location>
</feature>
<keyword evidence="2" id="KW-0472">Membrane</keyword>
<gene>
    <name evidence="3" type="ORF">EZS28_001065</name>
</gene>
<evidence type="ECO:0000313" key="3">
    <source>
        <dbReference type="EMBL" id="KAA6403403.1"/>
    </source>
</evidence>
<dbReference type="AlphaFoldDB" id="A0A5J4X8M2"/>
<dbReference type="Proteomes" id="UP000324800">
    <property type="component" value="Unassembled WGS sequence"/>
</dbReference>
<dbReference type="EMBL" id="SNRW01000104">
    <property type="protein sequence ID" value="KAA6403403.1"/>
    <property type="molecule type" value="Genomic_DNA"/>
</dbReference>
<comment type="caution">
    <text evidence="3">The sequence shown here is derived from an EMBL/GenBank/DDBJ whole genome shotgun (WGS) entry which is preliminary data.</text>
</comment>
<organism evidence="3 4">
    <name type="scientific">Streblomastix strix</name>
    <dbReference type="NCBI Taxonomy" id="222440"/>
    <lineage>
        <taxon>Eukaryota</taxon>
        <taxon>Metamonada</taxon>
        <taxon>Preaxostyla</taxon>
        <taxon>Oxymonadida</taxon>
        <taxon>Streblomastigidae</taxon>
        <taxon>Streblomastix</taxon>
    </lineage>
</organism>
<feature type="region of interest" description="Disordered" evidence="1">
    <location>
        <begin position="137"/>
        <end position="160"/>
    </location>
</feature>
<name>A0A5J4X8M2_9EUKA</name>
<accession>A0A5J4X8M2</accession>
<reference evidence="3 4" key="1">
    <citation type="submission" date="2019-03" db="EMBL/GenBank/DDBJ databases">
        <title>Single cell metagenomics reveals metabolic interactions within the superorganism composed of flagellate Streblomastix strix and complex community of Bacteroidetes bacteria on its surface.</title>
        <authorList>
            <person name="Treitli S.C."/>
            <person name="Kolisko M."/>
            <person name="Husnik F."/>
            <person name="Keeling P."/>
            <person name="Hampl V."/>
        </authorList>
    </citation>
    <scope>NUCLEOTIDE SEQUENCE [LARGE SCALE GENOMIC DNA]</scope>
    <source>
        <strain evidence="3">ST1C</strain>
    </source>
</reference>
<proteinExistence type="predicted"/>
<evidence type="ECO:0000313" key="4">
    <source>
        <dbReference type="Proteomes" id="UP000324800"/>
    </source>
</evidence>
<keyword evidence="2" id="KW-1133">Transmembrane helix</keyword>
<evidence type="ECO:0000256" key="2">
    <source>
        <dbReference type="SAM" id="Phobius"/>
    </source>
</evidence>
<protein>
    <submittedName>
        <fullName evidence="3">Uncharacterized protein</fullName>
    </submittedName>
</protein>